<gene>
    <name evidence="2" type="ORF">C0169_04990</name>
</gene>
<comment type="caution">
    <text evidence="2">The sequence shown here is derived from an EMBL/GenBank/DDBJ whole genome shotgun (WGS) entry which is preliminary data.</text>
</comment>
<dbReference type="PANTHER" id="PTHR44395:SF1">
    <property type="entry name" value="PROTEIN O-MANNOSYL-TRANSFERASE TMTC3"/>
    <property type="match status" value="1"/>
</dbReference>
<dbReference type="AlphaFoldDB" id="A0A2N7QBZ6"/>
<dbReference type="Gene3D" id="1.25.40.10">
    <property type="entry name" value="Tetratricopeptide repeat domain"/>
    <property type="match status" value="1"/>
</dbReference>
<evidence type="ECO:0000256" key="1">
    <source>
        <dbReference type="PROSITE-ProRule" id="PRU00339"/>
    </source>
</evidence>
<keyword evidence="1" id="KW-0802">TPR repeat</keyword>
<name>A0A2N7QBZ6_9BACT</name>
<dbReference type="PROSITE" id="PS50005">
    <property type="entry name" value="TPR"/>
    <property type="match status" value="2"/>
</dbReference>
<feature type="repeat" description="TPR" evidence="1">
    <location>
        <begin position="1"/>
        <end position="28"/>
    </location>
</feature>
<feature type="repeat" description="TPR" evidence="1">
    <location>
        <begin position="29"/>
        <end position="62"/>
    </location>
</feature>
<dbReference type="InterPro" id="IPR011990">
    <property type="entry name" value="TPR-like_helical_dom_sf"/>
</dbReference>
<proteinExistence type="predicted"/>
<dbReference type="SMART" id="SM00028">
    <property type="entry name" value="TPR"/>
    <property type="match status" value="3"/>
</dbReference>
<evidence type="ECO:0000313" key="3">
    <source>
        <dbReference type="Proteomes" id="UP000235619"/>
    </source>
</evidence>
<accession>A0A2N7QBZ6</accession>
<dbReference type="SUPFAM" id="SSF48452">
    <property type="entry name" value="TPR-like"/>
    <property type="match status" value="1"/>
</dbReference>
<dbReference type="InterPro" id="IPR019734">
    <property type="entry name" value="TPR_rpt"/>
</dbReference>
<reference evidence="2 3" key="1">
    <citation type="submission" date="2018-01" db="EMBL/GenBank/DDBJ databases">
        <title>Metagenomic assembled genomes from two thermal pools in the Uzon Caldera, Kamchatka, Russia.</title>
        <authorList>
            <person name="Wilkins L."/>
            <person name="Ettinger C."/>
        </authorList>
    </citation>
    <scope>NUCLEOTIDE SEQUENCE [LARGE SCALE GENOMIC DNA]</scope>
    <source>
        <strain evidence="2">ARK-04</strain>
    </source>
</reference>
<dbReference type="Pfam" id="PF13414">
    <property type="entry name" value="TPR_11"/>
    <property type="match status" value="2"/>
</dbReference>
<dbReference type="PROSITE" id="PS50293">
    <property type="entry name" value="TPR_REGION"/>
    <property type="match status" value="1"/>
</dbReference>
<organism evidence="2 3">
    <name type="scientific">Thermodesulfobacterium geofontis</name>
    <dbReference type="NCBI Taxonomy" id="1295609"/>
    <lineage>
        <taxon>Bacteria</taxon>
        <taxon>Pseudomonadati</taxon>
        <taxon>Thermodesulfobacteriota</taxon>
        <taxon>Thermodesulfobacteria</taxon>
        <taxon>Thermodesulfobacteriales</taxon>
        <taxon>Thermodesulfobacteriaceae</taxon>
        <taxon>Thermodesulfobacterium</taxon>
    </lineage>
</organism>
<evidence type="ECO:0000313" key="2">
    <source>
        <dbReference type="EMBL" id="PMP95953.1"/>
    </source>
</evidence>
<protein>
    <submittedName>
        <fullName evidence="2">Uncharacterized protein</fullName>
    </submittedName>
</protein>
<feature type="non-terminal residue" evidence="2">
    <location>
        <position position="1"/>
    </location>
</feature>
<dbReference type="PANTHER" id="PTHR44395">
    <property type="match status" value="1"/>
</dbReference>
<dbReference type="Proteomes" id="UP000235619">
    <property type="component" value="Unassembled WGS sequence"/>
</dbReference>
<sequence>LGLIEFELGNLEEAEKCYRKALELNENFAEAWINLSTVLIEKGLFEEAIKALEKAKVYAPENAVIYNNLAVAYYYLKDKESALKNLNLAKEL</sequence>
<dbReference type="EMBL" id="PNJD01000303">
    <property type="protein sequence ID" value="PMP95953.1"/>
    <property type="molecule type" value="Genomic_DNA"/>
</dbReference>